<reference evidence="1 2" key="1">
    <citation type="journal article" date="2010" name="Nature">
        <title>Genome sequence of the palaeopolyploid soybean.</title>
        <authorList>
            <person name="Schmutz J."/>
            <person name="Cannon S.B."/>
            <person name="Schlueter J."/>
            <person name="Ma J."/>
            <person name="Mitros T."/>
            <person name="Nelson W."/>
            <person name="Hyten D.L."/>
            <person name="Song Q."/>
            <person name="Thelen J.J."/>
            <person name="Cheng J."/>
            <person name="Xu D."/>
            <person name="Hellsten U."/>
            <person name="May G.D."/>
            <person name="Yu Y."/>
            <person name="Sakurai T."/>
            <person name="Umezawa T."/>
            <person name="Bhattacharyya M.K."/>
            <person name="Sandhu D."/>
            <person name="Valliyodan B."/>
            <person name="Lindquist E."/>
            <person name="Peto M."/>
            <person name="Grant D."/>
            <person name="Shu S."/>
            <person name="Goodstein D."/>
            <person name="Barry K."/>
            <person name="Futrell-Griggs M."/>
            <person name="Abernathy B."/>
            <person name="Du J."/>
            <person name="Tian Z."/>
            <person name="Zhu L."/>
            <person name="Gill N."/>
            <person name="Joshi T."/>
            <person name="Libault M."/>
            <person name="Sethuraman A."/>
            <person name="Zhang X.-C."/>
            <person name="Shinozaki K."/>
            <person name="Nguyen H.T."/>
            <person name="Wing R.A."/>
            <person name="Cregan P."/>
            <person name="Specht J."/>
            <person name="Grimwood J."/>
            <person name="Rokhsar D."/>
            <person name="Stacey G."/>
            <person name="Shoemaker R.C."/>
            <person name="Jackson S.A."/>
        </authorList>
    </citation>
    <scope>NUCLEOTIDE SEQUENCE [LARGE SCALE GENOMIC DNA]</scope>
    <source>
        <strain evidence="2">cv. Williams 82</strain>
        <tissue evidence="1">Callus</tissue>
    </source>
</reference>
<dbReference type="EnsemblPlants" id="KRH22385">
    <property type="protein sequence ID" value="KRH22385"/>
    <property type="gene ID" value="GLYMA_13G297000"/>
</dbReference>
<sequence length="88" mass="10333">MNERHLRFRSYLCREDKAYSTREEDEETKLYKGLQVNKAAGHMQIVPLLSSEKIQQKKKKLDSYDEIATTSDGCSPHYEVLPLFPNRK</sequence>
<dbReference type="Gramene" id="KRH22385">
    <property type="protein sequence ID" value="KRH22385"/>
    <property type="gene ID" value="GLYMA_13G297000"/>
</dbReference>
<evidence type="ECO:0000313" key="3">
    <source>
        <dbReference type="Proteomes" id="UP000008827"/>
    </source>
</evidence>
<organism evidence="1">
    <name type="scientific">Glycine max</name>
    <name type="common">Soybean</name>
    <name type="synonym">Glycine hispida</name>
    <dbReference type="NCBI Taxonomy" id="3847"/>
    <lineage>
        <taxon>Eukaryota</taxon>
        <taxon>Viridiplantae</taxon>
        <taxon>Streptophyta</taxon>
        <taxon>Embryophyta</taxon>
        <taxon>Tracheophyta</taxon>
        <taxon>Spermatophyta</taxon>
        <taxon>Magnoliopsida</taxon>
        <taxon>eudicotyledons</taxon>
        <taxon>Gunneridae</taxon>
        <taxon>Pentapetalae</taxon>
        <taxon>rosids</taxon>
        <taxon>fabids</taxon>
        <taxon>Fabales</taxon>
        <taxon>Fabaceae</taxon>
        <taxon>Papilionoideae</taxon>
        <taxon>50 kb inversion clade</taxon>
        <taxon>NPAAA clade</taxon>
        <taxon>indigoferoid/millettioid clade</taxon>
        <taxon>Phaseoleae</taxon>
        <taxon>Glycine</taxon>
        <taxon>Glycine subgen. Soja</taxon>
    </lineage>
</organism>
<reference evidence="2" key="2">
    <citation type="submission" date="2018-02" db="UniProtKB">
        <authorList>
            <consortium name="EnsemblPlants"/>
        </authorList>
    </citation>
    <scope>IDENTIFICATION</scope>
    <source>
        <strain evidence="2">Williams 82</strain>
    </source>
</reference>
<keyword evidence="3" id="KW-1185">Reference proteome</keyword>
<proteinExistence type="predicted"/>
<reference evidence="1" key="3">
    <citation type="submission" date="2018-07" db="EMBL/GenBank/DDBJ databases">
        <title>WGS assembly of Glycine max.</title>
        <authorList>
            <person name="Schmutz J."/>
            <person name="Cannon S."/>
            <person name="Schlueter J."/>
            <person name="Ma J."/>
            <person name="Mitros T."/>
            <person name="Nelson W."/>
            <person name="Hyten D."/>
            <person name="Song Q."/>
            <person name="Thelen J."/>
            <person name="Cheng J."/>
            <person name="Xu D."/>
            <person name="Hellsten U."/>
            <person name="May G."/>
            <person name="Yu Y."/>
            <person name="Sakurai T."/>
            <person name="Umezawa T."/>
            <person name="Bhattacharyya M."/>
            <person name="Sandhu D."/>
            <person name="Valliyodan B."/>
            <person name="Lindquist E."/>
            <person name="Peto M."/>
            <person name="Grant D."/>
            <person name="Shu S."/>
            <person name="Goodstein D."/>
            <person name="Barry K."/>
            <person name="Futrell-Griggs M."/>
            <person name="Abernathy B."/>
            <person name="Du J."/>
            <person name="Tian Z."/>
            <person name="Zhu L."/>
            <person name="Gill N."/>
            <person name="Joshi T."/>
            <person name="Libault M."/>
            <person name="Sethuraman A."/>
            <person name="Zhang X."/>
            <person name="Shinozaki K."/>
            <person name="Nguyen H."/>
            <person name="Wing R."/>
            <person name="Cregan P."/>
            <person name="Specht J."/>
            <person name="Grimwood J."/>
            <person name="Rokhsar D."/>
            <person name="Stacey G."/>
            <person name="Shoemaker R."/>
            <person name="Jackson S."/>
        </authorList>
    </citation>
    <scope>NUCLEOTIDE SEQUENCE</scope>
    <source>
        <tissue evidence="1">Callus</tissue>
    </source>
</reference>
<dbReference type="EMBL" id="CM000846">
    <property type="protein sequence ID" value="KRH22385.1"/>
    <property type="molecule type" value="Genomic_DNA"/>
</dbReference>
<accession>K7M2P1</accession>
<name>K7M2P1_SOYBN</name>
<evidence type="ECO:0000313" key="2">
    <source>
        <dbReference type="EnsemblPlants" id="KRH22385"/>
    </source>
</evidence>
<gene>
    <name evidence="1" type="ORF">GLYMA_13G297000</name>
</gene>
<dbReference type="InParanoid" id="K7M2P1"/>
<dbReference type="HOGENOM" id="CLU_2473407_0_0_1"/>
<dbReference type="Proteomes" id="UP000008827">
    <property type="component" value="Chromosome 13"/>
</dbReference>
<protein>
    <submittedName>
        <fullName evidence="1 2">Uncharacterized protein</fullName>
    </submittedName>
</protein>
<evidence type="ECO:0000313" key="1">
    <source>
        <dbReference type="EMBL" id="KRH22385.1"/>
    </source>
</evidence>
<dbReference type="PaxDb" id="3847-GLYMA13G37285.1"/>
<dbReference type="AlphaFoldDB" id="K7M2P1"/>